<dbReference type="Gene3D" id="1.20.1540.10">
    <property type="entry name" value="Rhomboid-like"/>
    <property type="match status" value="1"/>
</dbReference>
<keyword evidence="8" id="KW-0645">Protease</keyword>
<name>A0A4Y1R7X1_PRUDU</name>
<evidence type="ECO:0000259" key="7">
    <source>
        <dbReference type="Pfam" id="PF01694"/>
    </source>
</evidence>
<dbReference type="InterPro" id="IPR050925">
    <property type="entry name" value="Rhomboid_protease_S54"/>
</dbReference>
<reference evidence="8" key="1">
    <citation type="journal article" date="2019" name="Science">
        <title>Mutation of a bHLH transcription factor allowed almond domestication.</title>
        <authorList>
            <person name="Sanchez-Perez R."/>
            <person name="Pavan S."/>
            <person name="Mazzeo R."/>
            <person name="Moldovan C."/>
            <person name="Aiese Cigliano R."/>
            <person name="Del Cueto J."/>
            <person name="Ricciardi F."/>
            <person name="Lotti C."/>
            <person name="Ricciardi L."/>
            <person name="Dicenta F."/>
            <person name="Lopez-Marques R.L."/>
            <person name="Lindberg Moller B."/>
        </authorList>
    </citation>
    <scope>NUCLEOTIDE SEQUENCE</scope>
</reference>
<comment type="similarity">
    <text evidence="2">Belongs to the peptidase S54 family.</text>
</comment>
<evidence type="ECO:0000313" key="8">
    <source>
        <dbReference type="EMBL" id="BBH00116.1"/>
    </source>
</evidence>
<evidence type="ECO:0000256" key="4">
    <source>
        <dbReference type="ARBA" id="ARBA00022989"/>
    </source>
</evidence>
<dbReference type="GO" id="GO:0004252">
    <property type="term" value="F:serine-type endopeptidase activity"/>
    <property type="evidence" value="ECO:0007669"/>
    <property type="project" value="InterPro"/>
</dbReference>
<feature type="transmembrane region" description="Helical" evidence="6">
    <location>
        <begin position="283"/>
        <end position="302"/>
    </location>
</feature>
<dbReference type="PANTHER" id="PTHR43731">
    <property type="entry name" value="RHOMBOID PROTEASE"/>
    <property type="match status" value="1"/>
</dbReference>
<dbReference type="InterPro" id="IPR022764">
    <property type="entry name" value="Peptidase_S54_rhomboid_dom"/>
</dbReference>
<organism evidence="8">
    <name type="scientific">Prunus dulcis</name>
    <name type="common">Almond</name>
    <name type="synonym">Amygdalus dulcis</name>
    <dbReference type="NCBI Taxonomy" id="3755"/>
    <lineage>
        <taxon>Eukaryota</taxon>
        <taxon>Viridiplantae</taxon>
        <taxon>Streptophyta</taxon>
        <taxon>Embryophyta</taxon>
        <taxon>Tracheophyta</taxon>
        <taxon>Spermatophyta</taxon>
        <taxon>Magnoliopsida</taxon>
        <taxon>eudicotyledons</taxon>
        <taxon>Gunneridae</taxon>
        <taxon>Pentapetalae</taxon>
        <taxon>rosids</taxon>
        <taxon>fabids</taxon>
        <taxon>Rosales</taxon>
        <taxon>Rosaceae</taxon>
        <taxon>Amygdaloideae</taxon>
        <taxon>Amygdaleae</taxon>
        <taxon>Prunus</taxon>
    </lineage>
</organism>
<evidence type="ECO:0000256" key="1">
    <source>
        <dbReference type="ARBA" id="ARBA00004141"/>
    </source>
</evidence>
<feature type="domain" description="Peptidase S54 rhomboid" evidence="7">
    <location>
        <begin position="232"/>
        <end position="376"/>
    </location>
</feature>
<dbReference type="GO" id="GO:0016020">
    <property type="term" value="C:membrane"/>
    <property type="evidence" value="ECO:0007669"/>
    <property type="project" value="UniProtKB-SubCell"/>
</dbReference>
<keyword evidence="3 6" id="KW-0812">Transmembrane</keyword>
<feature type="transmembrane region" description="Helical" evidence="6">
    <location>
        <begin position="345"/>
        <end position="362"/>
    </location>
</feature>
<evidence type="ECO:0000256" key="3">
    <source>
        <dbReference type="ARBA" id="ARBA00022692"/>
    </source>
</evidence>
<evidence type="ECO:0000256" key="6">
    <source>
        <dbReference type="SAM" id="Phobius"/>
    </source>
</evidence>
<dbReference type="GO" id="GO:0006508">
    <property type="term" value="P:proteolysis"/>
    <property type="evidence" value="ECO:0007669"/>
    <property type="project" value="UniProtKB-KW"/>
</dbReference>
<dbReference type="EMBL" id="AP019299">
    <property type="protein sequence ID" value="BBH00116.1"/>
    <property type="molecule type" value="Genomic_DNA"/>
</dbReference>
<keyword evidence="4 6" id="KW-1133">Transmembrane helix</keyword>
<comment type="subcellular location">
    <subcellularLocation>
        <location evidence="1">Membrane</location>
        <topology evidence="1">Multi-pass membrane protein</topology>
    </subcellularLocation>
</comment>
<proteinExistence type="inferred from homology"/>
<dbReference type="SUPFAM" id="SSF144091">
    <property type="entry name" value="Rhomboid-like"/>
    <property type="match status" value="1"/>
</dbReference>
<feature type="transmembrane region" description="Helical" evidence="6">
    <location>
        <begin position="308"/>
        <end position="325"/>
    </location>
</feature>
<keyword evidence="5 6" id="KW-0472">Membrane</keyword>
<dbReference type="PANTHER" id="PTHR43731:SF30">
    <property type="entry name" value="RHOMBOID-LIKE PROTEIN 9, CHLOROPLASTIC"/>
    <property type="match status" value="1"/>
</dbReference>
<gene>
    <name evidence="8" type="ORF">Prudu_010031</name>
</gene>
<accession>A0A4Y1R7X1</accession>
<dbReference type="InterPro" id="IPR035952">
    <property type="entry name" value="Rhomboid-like_sf"/>
</dbReference>
<dbReference type="AlphaFoldDB" id="A0A4Y1R7X1"/>
<evidence type="ECO:0000256" key="2">
    <source>
        <dbReference type="ARBA" id="ARBA00009045"/>
    </source>
</evidence>
<feature type="transmembrane region" description="Helical" evidence="6">
    <location>
        <begin position="407"/>
        <end position="425"/>
    </location>
</feature>
<sequence length="438" mass="48515">MGEFMAVVPICYKIPYKGNAQLNHYAMRQSDMSSNMCRNWHMSSFLSTDVLTQKKTREASASKELESHPSFILANNERKQNIGMVWYASDSGTNEKQLRSLDSYLRKLQNGTNLPADKSTGQGSHSLEMGLESLDVYFGKLNKDGDSENYTFSSVDLTEDNPTEKLSSINQDSEKSDKRKNRRATEILSILGSINIAVFLFEIASPVRSSDLGLFSLPLLYGAKINDLILVGEWWRLVTPMFLLCCIRKLGSDLDHSGLCHIVVGCWGLVTFGPKVCRGYGSFTFFLIYVLGGISGNLISFLHTPEPTVGGTGPIFAMMGAWLSYQVQNKDIISKEVSEGMFRKAVIATLLSFTLSCFGHILELHFTGVAYGFLTCPTLQLDDASSSTSGQEEGITLVRSYADPCKSLFFFTLFALVLTCLLFFFEPPLNVIASDTSL</sequence>
<keyword evidence="8" id="KW-0378">Hydrolase</keyword>
<dbReference type="Pfam" id="PF01694">
    <property type="entry name" value="Rhomboid"/>
    <property type="match status" value="1"/>
</dbReference>
<protein>
    <submittedName>
        <fullName evidence="8">Rhomboid-related intramembrane serine protease family protein</fullName>
    </submittedName>
</protein>
<evidence type="ECO:0000256" key="5">
    <source>
        <dbReference type="ARBA" id="ARBA00023136"/>
    </source>
</evidence>